<gene>
    <name evidence="9" type="ORF">M0811_09327</name>
</gene>
<name>A0A9Q0RAC7_ANAIG</name>
<dbReference type="Gene3D" id="3.40.50.300">
    <property type="entry name" value="P-loop containing nucleotide triphosphate hydrolases"/>
    <property type="match status" value="2"/>
</dbReference>
<dbReference type="PIRSF" id="PIRSF005719">
    <property type="entry name" value="SMC"/>
    <property type="match status" value="1"/>
</dbReference>
<dbReference type="GO" id="GO:0005694">
    <property type="term" value="C:chromosome"/>
    <property type="evidence" value="ECO:0007669"/>
    <property type="project" value="InterPro"/>
</dbReference>
<feature type="region of interest" description="Disordered" evidence="5">
    <location>
        <begin position="466"/>
        <end position="537"/>
    </location>
</feature>
<sequence>MQNLKLKIQSIQIKGFKSFYQKEIIEFFDPNFSVICGPNGSGKSTILEAICFVLGVNPSDIRTKNQENLINEKIISSKNNQKCSASVVLNCALINSENKIMKKIFFKRKIFQVILKKRSKNKNHSEKNQIQIQNKFSIKKSNLNSKSNNENTGKKRKKENRNSSSFKEIKKKELMRKYSKYGIDPKFLDRFVVFQHKTSNFVEKGNKSLCTFLEKIIGTESLKNEIEEKDKEIQEINRNILELSSKINQIEKDRAILQPKVESWNNYQKERSNLFFMRKNYFTIQMKRNLSIIQGLNNENENLEEERRKIEKKSQNKDKEMKQIKKKLKEEENIKNEEESKIFENWKNVNQISSEIGKKEALDSKLKNDIKKKKGNIQDLEGEMTNLQEKQKELKIGINKMKEEIDSLEKKKETKTNQIEKKKQIELELFQLNIRDGFQEMEKKIENHLKKKQKWEEEKAILENETKKESKLMQKQKEIEKKKMEETNRKEKEREEMENKNSQLESQIQKKEEDLSELEKKKKRKEMELKENHQQSLSEQMINELKRGNPGIYGFFKDLGRINKKYLIALNSVLKNNLSTTILVESREAASEVISVFRKKKIGIVKCQILNELQSPPIQNNLKSKGFPLFSYIECEDKFAPFFYRFLRNWNIVEDRKDIPQSHHSQNFVLLNGDLYFSDGEISTGFLVSKRNNRMKRFEIKDKQIRTKSNESLIPLERSEKIEFKIQEMRKSILDLQSVIFGLKEEKENTQNIIKEISSDLRTMKGKLSKISQKIRDYELDLEIKQRDSSCLNEKYEILGKDEKGINFTEYQNLKERKEKLEEALVSCLDTKELLNSKRKKLSKKEGILLNLKAEMKMKQNLKNKKEEQLDQKKQEKKKIDELVDELKNKEKEVKKNLRDMKEFVLRIEKEIREMKREWEKKGKEREDLGNHKAKIENEMENKRMLKTQMEEEMKEVEKELERIEKEINQGEMGKEKEKRRERETEKSLEEKEKRIEINNLEKDLSLQKEKKKLESERRKLKMEWKKHVELRDKLEANRFELFDSSMKEINEELSKIYREINAKSGDCFLQYSKIQANTFLEGVSFHIKPDNTTWKMFRNLSGGQKALATLALTLSLQKKYSSPIFVWDEFDSSLDVSTIDRVGKFISKISQNENSSQFIVVSHSSQMYEKAHTLIGIFHHQETTKSVCLKREK</sequence>
<evidence type="ECO:0000256" key="1">
    <source>
        <dbReference type="ARBA" id="ARBA00004123"/>
    </source>
</evidence>
<dbReference type="AlphaFoldDB" id="A0A9Q0RAC7"/>
<evidence type="ECO:0000256" key="3">
    <source>
        <dbReference type="PIRNR" id="PIRNR005719"/>
    </source>
</evidence>
<feature type="region of interest" description="Disordered" evidence="5">
    <location>
        <begin position="141"/>
        <end position="167"/>
    </location>
</feature>
<dbReference type="SUPFAM" id="SSF75553">
    <property type="entry name" value="Smc hinge domain"/>
    <property type="match status" value="1"/>
</dbReference>
<protein>
    <recommendedName>
        <fullName evidence="3">Structural maintenance of chromosomes protein</fullName>
    </recommendedName>
</protein>
<evidence type="ECO:0000313" key="10">
    <source>
        <dbReference type="Proteomes" id="UP001149090"/>
    </source>
</evidence>
<keyword evidence="10" id="KW-1185">Reference proteome</keyword>
<feature type="region of interest" description="Disordered" evidence="5">
    <location>
        <begin position="967"/>
        <end position="991"/>
    </location>
</feature>
<evidence type="ECO:0000259" key="6">
    <source>
        <dbReference type="Pfam" id="PF02463"/>
    </source>
</evidence>
<comment type="caution">
    <text evidence="9">The sequence shown here is derived from an EMBL/GenBank/DDBJ whole genome shotgun (WGS) entry which is preliminary data.</text>
</comment>
<dbReference type="GO" id="GO:0005634">
    <property type="term" value="C:nucleus"/>
    <property type="evidence" value="ECO:0007669"/>
    <property type="project" value="UniProtKB-SubCell"/>
</dbReference>
<dbReference type="PANTHER" id="PTHR18937">
    <property type="entry name" value="STRUCTURAL MAINTENANCE OF CHROMOSOMES SMC FAMILY MEMBER"/>
    <property type="match status" value="1"/>
</dbReference>
<dbReference type="GO" id="GO:0051276">
    <property type="term" value="P:chromosome organization"/>
    <property type="evidence" value="ECO:0007669"/>
    <property type="project" value="InterPro"/>
</dbReference>
<dbReference type="GO" id="GO:0005524">
    <property type="term" value="F:ATP binding"/>
    <property type="evidence" value="ECO:0007669"/>
    <property type="project" value="InterPro"/>
</dbReference>
<dbReference type="Pfam" id="PF13304">
    <property type="entry name" value="AAA_21"/>
    <property type="match status" value="1"/>
</dbReference>
<keyword evidence="2 4" id="KW-0175">Coiled coil</keyword>
<reference evidence="9" key="1">
    <citation type="submission" date="2022-10" db="EMBL/GenBank/DDBJ databases">
        <title>Novel sulphate-reducing endosymbionts in the free-living metamonad Anaeramoeba.</title>
        <authorList>
            <person name="Jerlstrom-Hultqvist J."/>
            <person name="Cepicka I."/>
            <person name="Gallot-Lavallee L."/>
            <person name="Salas-Leiva D."/>
            <person name="Curtis B.A."/>
            <person name="Zahonova K."/>
            <person name="Pipaliya S."/>
            <person name="Dacks J."/>
            <person name="Roger A.J."/>
        </authorList>
    </citation>
    <scope>NUCLEOTIDE SEQUENCE</scope>
    <source>
        <strain evidence="9">BMAN</strain>
    </source>
</reference>
<evidence type="ECO:0000256" key="2">
    <source>
        <dbReference type="ARBA" id="ARBA00023054"/>
    </source>
</evidence>
<dbReference type="InterPro" id="IPR027417">
    <property type="entry name" value="P-loop_NTPase"/>
</dbReference>
<dbReference type="Proteomes" id="UP001149090">
    <property type="component" value="Unassembled WGS sequence"/>
</dbReference>
<feature type="domain" description="ATPase AAA-type core" evidence="8">
    <location>
        <begin position="1004"/>
        <end position="1165"/>
    </location>
</feature>
<dbReference type="Pfam" id="PF02463">
    <property type="entry name" value="SMC_N"/>
    <property type="match status" value="1"/>
</dbReference>
<comment type="similarity">
    <text evidence="3">Belongs to the SMC family.</text>
</comment>
<feature type="domain" description="SMC hinge" evidence="7">
    <location>
        <begin position="550"/>
        <end position="655"/>
    </location>
</feature>
<proteinExistence type="inferred from homology"/>
<dbReference type="InterPro" id="IPR036277">
    <property type="entry name" value="SMC_hinge_sf"/>
</dbReference>
<dbReference type="EMBL" id="JAPDFW010000079">
    <property type="protein sequence ID" value="KAJ5072881.1"/>
    <property type="molecule type" value="Genomic_DNA"/>
</dbReference>
<feature type="compositionally biased region" description="Basic and acidic residues" evidence="5">
    <location>
        <begin position="466"/>
        <end position="499"/>
    </location>
</feature>
<dbReference type="GO" id="GO:0016887">
    <property type="term" value="F:ATP hydrolysis activity"/>
    <property type="evidence" value="ECO:0007669"/>
    <property type="project" value="InterPro"/>
</dbReference>
<dbReference type="InterPro" id="IPR024704">
    <property type="entry name" value="SMC"/>
</dbReference>
<feature type="coiled-coil region" evidence="4">
    <location>
        <begin position="219"/>
        <end position="253"/>
    </location>
</feature>
<comment type="subcellular location">
    <subcellularLocation>
        <location evidence="1 3">Nucleus</location>
    </subcellularLocation>
</comment>
<evidence type="ECO:0000256" key="4">
    <source>
        <dbReference type="SAM" id="Coils"/>
    </source>
</evidence>
<evidence type="ECO:0000259" key="8">
    <source>
        <dbReference type="Pfam" id="PF13304"/>
    </source>
</evidence>
<feature type="compositionally biased region" description="Basic and acidic residues" evidence="5">
    <location>
        <begin position="508"/>
        <end position="533"/>
    </location>
</feature>
<dbReference type="Pfam" id="PF06470">
    <property type="entry name" value="SMC_hinge"/>
    <property type="match status" value="1"/>
</dbReference>
<organism evidence="9 10">
    <name type="scientific">Anaeramoeba ignava</name>
    <name type="common">Anaerobic marine amoeba</name>
    <dbReference type="NCBI Taxonomy" id="1746090"/>
    <lineage>
        <taxon>Eukaryota</taxon>
        <taxon>Metamonada</taxon>
        <taxon>Anaeramoebidae</taxon>
        <taxon>Anaeramoeba</taxon>
    </lineage>
</organism>
<evidence type="ECO:0000313" key="9">
    <source>
        <dbReference type="EMBL" id="KAJ5072881.1"/>
    </source>
</evidence>
<evidence type="ECO:0000256" key="5">
    <source>
        <dbReference type="SAM" id="MobiDB-lite"/>
    </source>
</evidence>
<evidence type="ECO:0000259" key="7">
    <source>
        <dbReference type="Pfam" id="PF06470"/>
    </source>
</evidence>
<dbReference type="OMA" id="ASAWRIQ"/>
<dbReference type="SUPFAM" id="SSF52540">
    <property type="entry name" value="P-loop containing nucleoside triphosphate hydrolases"/>
    <property type="match status" value="2"/>
</dbReference>
<keyword evidence="3" id="KW-0539">Nucleus</keyword>
<dbReference type="Gene3D" id="1.20.1060.20">
    <property type="match status" value="1"/>
</dbReference>
<feature type="compositionally biased region" description="Low complexity" evidence="5">
    <location>
        <begin position="141"/>
        <end position="151"/>
    </location>
</feature>
<accession>A0A9Q0RAC7</accession>
<feature type="domain" description="RecF/RecN/SMC N-terminal" evidence="6">
    <location>
        <begin position="8"/>
        <end position="122"/>
    </location>
</feature>
<dbReference type="InterPro" id="IPR003959">
    <property type="entry name" value="ATPase_AAA_core"/>
</dbReference>
<dbReference type="OrthoDB" id="5575062at2759"/>
<dbReference type="InterPro" id="IPR003395">
    <property type="entry name" value="RecF/RecN/SMC_N"/>
</dbReference>
<dbReference type="InterPro" id="IPR010935">
    <property type="entry name" value="SMC_hinge"/>
</dbReference>